<organism evidence="2 3">
    <name type="scientific">Drosophila suzukii</name>
    <name type="common">Spotted-wing drosophila fruit fly</name>
    <dbReference type="NCBI Taxonomy" id="28584"/>
    <lineage>
        <taxon>Eukaryota</taxon>
        <taxon>Metazoa</taxon>
        <taxon>Ecdysozoa</taxon>
        <taxon>Arthropoda</taxon>
        <taxon>Hexapoda</taxon>
        <taxon>Insecta</taxon>
        <taxon>Pterygota</taxon>
        <taxon>Neoptera</taxon>
        <taxon>Endopterygota</taxon>
        <taxon>Diptera</taxon>
        <taxon>Brachycera</taxon>
        <taxon>Muscomorpha</taxon>
        <taxon>Ephydroidea</taxon>
        <taxon>Drosophilidae</taxon>
        <taxon>Drosophila</taxon>
        <taxon>Sophophora</taxon>
    </lineage>
</organism>
<dbReference type="Proteomes" id="UP001652628">
    <property type="component" value="Chromosome 2L"/>
</dbReference>
<dbReference type="GeneID" id="108010191"/>
<keyword evidence="2" id="KW-1185">Reference proteome</keyword>
<accession>A0AB39Z9C3</accession>
<feature type="compositionally biased region" description="Polar residues" evidence="1">
    <location>
        <begin position="221"/>
        <end position="231"/>
    </location>
</feature>
<gene>
    <name evidence="3" type="primary">LOC108010191</name>
</gene>
<feature type="region of interest" description="Disordered" evidence="1">
    <location>
        <begin position="198"/>
        <end position="240"/>
    </location>
</feature>
<reference evidence="3" key="2">
    <citation type="submission" date="2025-08" db="UniProtKB">
        <authorList>
            <consortium name="RefSeq"/>
        </authorList>
    </citation>
    <scope>IDENTIFICATION</scope>
</reference>
<evidence type="ECO:0000313" key="3">
    <source>
        <dbReference type="RefSeq" id="XP_016930527.2"/>
    </source>
</evidence>
<proteinExistence type="predicted"/>
<dbReference type="AlphaFoldDB" id="A0AB39Z9C3"/>
<feature type="compositionally biased region" description="Low complexity" evidence="1">
    <location>
        <begin position="204"/>
        <end position="218"/>
    </location>
</feature>
<sequence length="328" mass="37288">MWPVKTPPRKRLVPLSMELIEDIIYHGNEYRTPPGNPREVECVGDSREAQRGAPSTFTQPIPLEIRRRTEGLAEGPIVVPRPISMTILHKAKPKLQKKTTMAMKQNKEVKDSMVELWVRDRTVKKLGERVRDPTVKKLAERVRLSFASNYGKPVKLTPSMVLTKLEARLDTLANGMMELQKWVPILINQNRKLIKGKSATLNASPSPVSLSIKSSSDPGQVDTSSDDSTASELDLRGDQLKTERNTTRELYYDMQMHLVNMLVVPKSHTSLFLNQRKDLMSQMGGGHGHWRHQYTDEDWKRDREAAAFLNGDSSGESATRRLKNVRRQ</sequence>
<reference evidence="2" key="1">
    <citation type="submission" date="2025-05" db="UniProtKB">
        <authorList>
            <consortium name="RefSeq"/>
        </authorList>
    </citation>
    <scope>NUCLEOTIDE SEQUENCE [LARGE SCALE GENOMIC DNA]</scope>
</reference>
<name>A0AB39Z9C3_DROSZ</name>
<evidence type="ECO:0000256" key="1">
    <source>
        <dbReference type="SAM" id="MobiDB-lite"/>
    </source>
</evidence>
<dbReference type="RefSeq" id="XP_016930527.2">
    <property type="nucleotide sequence ID" value="XM_017075038.3"/>
</dbReference>
<protein>
    <submittedName>
        <fullName evidence="3">Uncharacterized protein isoform X1</fullName>
    </submittedName>
</protein>
<evidence type="ECO:0000313" key="2">
    <source>
        <dbReference type="Proteomes" id="UP001652628"/>
    </source>
</evidence>